<dbReference type="OrthoDB" id="10275at10239"/>
<dbReference type="RefSeq" id="YP_717797.1">
    <property type="nucleotide sequence ID" value="NC_008296.2"/>
</dbReference>
<name>Q0QZ98_BPSYS</name>
<reference evidence="1 2" key="1">
    <citation type="journal article" date="2007" name="Environ. Microbiol.">
        <title>Genomic and structural analysis of Syn9, a cyanophage infecting marine Prochlorococcus and Synechococcus.</title>
        <authorList>
            <person name="Weigele P.R."/>
            <person name="Pope W.H."/>
            <person name="Pedulla M.L."/>
            <person name="Houtz J.M."/>
            <person name="Smith A.L."/>
            <person name="Conway J.F."/>
            <person name="King J."/>
            <person name="Hatfull G.F."/>
            <person name="Lawrence J.G."/>
            <person name="Hendrix R.W."/>
        </authorList>
    </citation>
    <scope>NUCLEOTIDE SEQUENCE</scope>
</reference>
<dbReference type="KEGG" id="vg:4239185"/>
<dbReference type="Proteomes" id="UP000000909">
    <property type="component" value="Segment"/>
</dbReference>
<dbReference type="GeneID" id="4239185"/>
<keyword evidence="2" id="KW-1185">Reference proteome</keyword>
<accession>Q0QZ98</accession>
<organismHost>
    <name type="scientific">Synechococcus</name>
    <dbReference type="NCBI Taxonomy" id="1129"/>
</organismHost>
<dbReference type="EMBL" id="DQ149023">
    <property type="protein sequence ID" value="ABA47098.1"/>
    <property type="molecule type" value="Genomic_DNA"/>
</dbReference>
<proteinExistence type="predicted"/>
<sequence length="202" mass="22634">MAIQRGNIDRFKAKVKKDFARPNLFEVELNFPGAIAKGAGAARLGAFTVRAANLPSSQIGVVEVPFRGRVLKIAGDRTFEPWTITVMNDSSFRLRKIFEKWAQKIQAYNENFTAAGTLGNADDSAGYFADMYVHQLSRDIRDGRKPQPLRSYKFIDVFPSNISSIDLDFGSNDAIEEFTVELQVQYWKPVKPGSSSQDDDDD</sequence>
<protein>
    <submittedName>
        <fullName evidence="1">Tail tube</fullName>
    </submittedName>
</protein>
<evidence type="ECO:0000313" key="1">
    <source>
        <dbReference type="EMBL" id="ABA47098.1"/>
    </source>
</evidence>
<evidence type="ECO:0000313" key="2">
    <source>
        <dbReference type="Proteomes" id="UP000000909"/>
    </source>
</evidence>
<organism evidence="1 2">
    <name type="scientific">Synechococcus phage syn9</name>
    <dbReference type="NCBI Taxonomy" id="382359"/>
    <lineage>
        <taxon>Viruses</taxon>
        <taxon>Duplodnaviria</taxon>
        <taxon>Heunggongvirae</taxon>
        <taxon>Uroviricota</taxon>
        <taxon>Caudoviricetes</taxon>
        <taxon>Pantevenvirales</taxon>
        <taxon>Kyanoviridae</taxon>
        <taxon>Ormenosvirus</taxon>
        <taxon>Ormenosvirus syn9</taxon>
    </lineage>
</organism>